<protein>
    <recommendedName>
        <fullName evidence="3">DUF1173 family protein</fullName>
    </recommendedName>
</protein>
<dbReference type="AlphaFoldDB" id="A0ABD0BDF4"/>
<sequence>MKVIKKGFYEVTPGGFVRSLEERERQLLSDTWTPSSDPYTKQQSLLLQMREQQHWLICDCQDNSPVVMYPRRYPSGVIGLVNHPEHHAHEPHCPFWKVTNPESEKEGRKLRRVRQRSDFCFHQRINSDPVASDEQEKDSSKNGKKKPGDPGLVKLIYLLLAISRLDRFDGENRYNQSLAIERIRKAATNLTVDKLFTVADILYTSISEINNAVRVLQSTKDKWSRRARPHAIFIVMFDKHEYVGKQLKIQWFKKDETGWNTSEYIFPAHMKIVMPGRVNVAEGGPYIMAFTLADPEGKEDFPFFSPCKGAIVPILTKEHPMPVDSRFERETFKALRTIAREELRHHRSITVIKPLSDLVSPLSEEPCRPDVVIELGVRKIIVEVMGSYSDDYKLSKAITLPRMREIAPVIEFDALGADLDGHLKEEAMKVCRLAVTRLGQPGDTAGEPDPLK</sequence>
<dbReference type="Proteomes" id="UP000737420">
    <property type="component" value="Unassembled WGS sequence"/>
</dbReference>
<organism evidence="1 2">
    <name type="scientific">Aeromonas caviae</name>
    <name type="common">Aeromonas punctata</name>
    <dbReference type="NCBI Taxonomy" id="648"/>
    <lineage>
        <taxon>Bacteria</taxon>
        <taxon>Pseudomonadati</taxon>
        <taxon>Pseudomonadota</taxon>
        <taxon>Gammaproteobacteria</taxon>
        <taxon>Aeromonadales</taxon>
        <taxon>Aeromonadaceae</taxon>
        <taxon>Aeromonas</taxon>
    </lineage>
</organism>
<dbReference type="EMBL" id="BPOP01000060">
    <property type="protein sequence ID" value="GJB93798.1"/>
    <property type="molecule type" value="Genomic_DNA"/>
</dbReference>
<comment type="caution">
    <text evidence="1">The sequence shown here is derived from an EMBL/GenBank/DDBJ whole genome shotgun (WGS) entry which is preliminary data.</text>
</comment>
<accession>A0ABD0BDF4</accession>
<proteinExistence type="predicted"/>
<reference evidence="1 2" key="1">
    <citation type="submission" date="2021-07" db="EMBL/GenBank/DDBJ databases">
        <title>Draft genome sequence of carbapenem-resistant Aeromonas spp. in Japan.</title>
        <authorList>
            <person name="Maehana S."/>
            <person name="Suzuki M."/>
            <person name="Kitasato H."/>
        </authorList>
    </citation>
    <scope>NUCLEOTIDE SEQUENCE [LARGE SCALE GENOMIC DNA]</scope>
    <source>
        <strain evidence="1 2">KAM382</strain>
    </source>
</reference>
<name>A0ABD0BDF4_AERCA</name>
<evidence type="ECO:0000313" key="1">
    <source>
        <dbReference type="EMBL" id="GJB93798.1"/>
    </source>
</evidence>
<evidence type="ECO:0008006" key="3">
    <source>
        <dbReference type="Google" id="ProtNLM"/>
    </source>
</evidence>
<dbReference type="RefSeq" id="WP_223931304.1">
    <property type="nucleotide sequence ID" value="NZ_BPNR01000091.1"/>
</dbReference>
<evidence type="ECO:0000313" key="2">
    <source>
        <dbReference type="Proteomes" id="UP000737420"/>
    </source>
</evidence>
<gene>
    <name evidence="1" type="ORF">KAM382_38590</name>
</gene>